<dbReference type="Pfam" id="PF03787">
    <property type="entry name" value="RAMPs"/>
    <property type="match status" value="1"/>
</dbReference>
<dbReference type="STRING" id="1134406.ADN00_13005"/>
<feature type="compositionally biased region" description="Basic and acidic residues" evidence="2">
    <location>
        <begin position="429"/>
        <end position="440"/>
    </location>
</feature>
<dbReference type="OrthoDB" id="5362408at2"/>
<feature type="region of interest" description="Disordered" evidence="2">
    <location>
        <begin position="417"/>
        <end position="440"/>
    </location>
</feature>
<reference evidence="4 5" key="1">
    <citation type="submission" date="2015-07" db="EMBL/GenBank/DDBJ databases">
        <title>Genome sequence of Ornatilinea apprima DSM 23815.</title>
        <authorList>
            <person name="Hemp J."/>
            <person name="Ward L.M."/>
            <person name="Pace L.A."/>
            <person name="Fischer W.W."/>
        </authorList>
    </citation>
    <scope>NUCLEOTIDE SEQUENCE [LARGE SCALE GENOMIC DNA]</scope>
    <source>
        <strain evidence="4 5">P3M-1</strain>
    </source>
</reference>
<dbReference type="Proteomes" id="UP000050417">
    <property type="component" value="Unassembled WGS sequence"/>
</dbReference>
<organism evidence="4 5">
    <name type="scientific">Ornatilinea apprima</name>
    <dbReference type="NCBI Taxonomy" id="1134406"/>
    <lineage>
        <taxon>Bacteria</taxon>
        <taxon>Bacillati</taxon>
        <taxon>Chloroflexota</taxon>
        <taxon>Anaerolineae</taxon>
        <taxon>Anaerolineales</taxon>
        <taxon>Anaerolineaceae</taxon>
        <taxon>Ornatilinea</taxon>
    </lineage>
</organism>
<dbReference type="RefSeq" id="WP_075063454.1">
    <property type="nucleotide sequence ID" value="NZ_LGCL01000028.1"/>
</dbReference>
<dbReference type="EMBL" id="LGCL01000028">
    <property type="protein sequence ID" value="KPL75304.1"/>
    <property type="molecule type" value="Genomic_DNA"/>
</dbReference>
<comment type="caution">
    <text evidence="4">The sequence shown here is derived from an EMBL/GenBank/DDBJ whole genome shotgun (WGS) entry which is preliminary data.</text>
</comment>
<gene>
    <name evidence="4" type="ORF">ADN00_13005</name>
</gene>
<accession>A0A0P6X5J6</accession>
<sequence>MTYILPYNFVRLQPIPAGDRKKPTSHGNPDPDQELHSGRLTCRIICISPIFILPTNHTRSVSLGWDDNGNLGSHNIYEQFFCLKNDFPVIPASSIKGSIRLVAEALCNGCMSTFAESYESSRDHTHRYHLTSNSIYSCSEPFNLCPTCRIFGMATESQQNNQTKSNEKLFYRGKLEFSHARLAAIKVDYFEDPIMLPVMGNPRADVAVKVYGDNIGNARGRKFYYHRHDLQIIPSPNGYDTLKRWEQTKQPRNIRGFRWNMRPTIRPLHAGSIFEFDVEYQSLEKEELDLLITALELFPNLIDDQGKSIVPDSTMKFNEDYFVGEGVYHKFGYGKPAGLGSAACYITHWRVLHLQNRYQASPAVDGGWVEVQNLRQAVEDHKNKFKNVHGSQTYFKDLMAILRYPHGITKMQHIEQGDPAEQHLPPVPGKEKEWLKEQEK</sequence>
<dbReference type="CDD" id="cd09726">
    <property type="entry name" value="RAMP_I_III"/>
    <property type="match status" value="1"/>
</dbReference>
<dbReference type="InterPro" id="IPR005537">
    <property type="entry name" value="RAMP_III_fam"/>
</dbReference>
<dbReference type="GO" id="GO:0051607">
    <property type="term" value="P:defense response to virus"/>
    <property type="evidence" value="ECO:0007669"/>
    <property type="project" value="UniProtKB-KW"/>
</dbReference>
<evidence type="ECO:0000256" key="2">
    <source>
        <dbReference type="SAM" id="MobiDB-lite"/>
    </source>
</evidence>
<keyword evidence="5" id="KW-1185">Reference proteome</keyword>
<dbReference type="AlphaFoldDB" id="A0A0P6X5J6"/>
<evidence type="ECO:0000259" key="3">
    <source>
        <dbReference type="Pfam" id="PF03787"/>
    </source>
</evidence>
<proteinExistence type="predicted"/>
<name>A0A0P6X5J6_9CHLR</name>
<evidence type="ECO:0000256" key="1">
    <source>
        <dbReference type="ARBA" id="ARBA00023118"/>
    </source>
</evidence>
<evidence type="ECO:0000313" key="4">
    <source>
        <dbReference type="EMBL" id="KPL75304.1"/>
    </source>
</evidence>
<keyword evidence="1" id="KW-0051">Antiviral defense</keyword>
<evidence type="ECO:0000313" key="5">
    <source>
        <dbReference type="Proteomes" id="UP000050417"/>
    </source>
</evidence>
<feature type="domain" description="CRISPR type III-associated protein" evidence="3">
    <location>
        <begin position="85"/>
        <end position="298"/>
    </location>
</feature>
<protein>
    <recommendedName>
        <fullName evidence="3">CRISPR type III-associated protein domain-containing protein</fullName>
    </recommendedName>
</protein>
<feature type="region of interest" description="Disordered" evidence="2">
    <location>
        <begin position="15"/>
        <end position="35"/>
    </location>
</feature>